<dbReference type="InterPro" id="IPR058982">
    <property type="entry name" value="Beta-barrel_AprE"/>
</dbReference>
<dbReference type="RefSeq" id="WP_188072592.1">
    <property type="nucleotide sequence ID" value="NZ_BSPS01000023.1"/>
</dbReference>
<comment type="similarity">
    <text evidence="2 9">Belongs to the membrane fusion protein (MFP) (TC 8.A.1) family.</text>
</comment>
<comment type="caution">
    <text evidence="12">The sequence shown here is derived from an EMBL/GenBank/DDBJ whole genome shotgun (WGS) entry which is preliminary data.</text>
</comment>
<gene>
    <name evidence="12" type="ORF">GGR43_002820</name>
</gene>
<dbReference type="GO" id="GO:0005886">
    <property type="term" value="C:plasma membrane"/>
    <property type="evidence" value="ECO:0007669"/>
    <property type="project" value="UniProtKB-SubCell"/>
</dbReference>
<evidence type="ECO:0000259" key="10">
    <source>
        <dbReference type="Pfam" id="PF25917"/>
    </source>
</evidence>
<evidence type="ECO:0000256" key="5">
    <source>
        <dbReference type="ARBA" id="ARBA00022519"/>
    </source>
</evidence>
<accession>A0A7W6BNZ7</accession>
<evidence type="ECO:0000259" key="11">
    <source>
        <dbReference type="Pfam" id="PF26002"/>
    </source>
</evidence>
<keyword evidence="4 9" id="KW-1003">Cell membrane</keyword>
<evidence type="ECO:0000256" key="3">
    <source>
        <dbReference type="ARBA" id="ARBA00022448"/>
    </source>
</evidence>
<evidence type="ECO:0000256" key="4">
    <source>
        <dbReference type="ARBA" id="ARBA00022475"/>
    </source>
</evidence>
<dbReference type="InterPro" id="IPR050739">
    <property type="entry name" value="MFP"/>
</dbReference>
<keyword evidence="8 9" id="KW-0472">Membrane</keyword>
<feature type="transmembrane region" description="Helical" evidence="9">
    <location>
        <begin position="21"/>
        <end position="40"/>
    </location>
</feature>
<comment type="subcellular location">
    <subcellularLocation>
        <location evidence="1 9">Cell inner membrane</location>
        <topology evidence="1 9">Single-pass membrane protein</topology>
    </subcellularLocation>
</comment>
<dbReference type="Gene3D" id="2.40.30.170">
    <property type="match status" value="1"/>
</dbReference>
<dbReference type="InterPro" id="IPR006144">
    <property type="entry name" value="Secretion_HlyD_CS"/>
</dbReference>
<dbReference type="Proteomes" id="UP000571950">
    <property type="component" value="Unassembled WGS sequence"/>
</dbReference>
<organism evidence="12 13">
    <name type="scientific">Sphingobium jiangsuense</name>
    <dbReference type="NCBI Taxonomy" id="870476"/>
    <lineage>
        <taxon>Bacteria</taxon>
        <taxon>Pseudomonadati</taxon>
        <taxon>Pseudomonadota</taxon>
        <taxon>Alphaproteobacteria</taxon>
        <taxon>Sphingomonadales</taxon>
        <taxon>Sphingomonadaceae</taxon>
        <taxon>Sphingobium</taxon>
    </lineage>
</organism>
<dbReference type="InterPro" id="IPR058625">
    <property type="entry name" value="MdtA-like_BSH"/>
</dbReference>
<dbReference type="PANTHER" id="PTHR30386">
    <property type="entry name" value="MEMBRANE FUSION SUBUNIT OF EMRAB-TOLC MULTIDRUG EFFLUX PUMP"/>
    <property type="match status" value="1"/>
</dbReference>
<evidence type="ECO:0000256" key="7">
    <source>
        <dbReference type="ARBA" id="ARBA00022989"/>
    </source>
</evidence>
<evidence type="ECO:0000256" key="2">
    <source>
        <dbReference type="ARBA" id="ARBA00009477"/>
    </source>
</evidence>
<dbReference type="PRINTS" id="PR01490">
    <property type="entry name" value="RTXTOXIND"/>
</dbReference>
<evidence type="ECO:0000313" key="12">
    <source>
        <dbReference type="EMBL" id="MBB3927097.1"/>
    </source>
</evidence>
<keyword evidence="5 9" id="KW-0997">Cell inner membrane</keyword>
<dbReference type="Pfam" id="PF25917">
    <property type="entry name" value="BSH_RND"/>
    <property type="match status" value="1"/>
</dbReference>
<evidence type="ECO:0000313" key="13">
    <source>
        <dbReference type="Proteomes" id="UP000571950"/>
    </source>
</evidence>
<dbReference type="NCBIfam" id="TIGR01843">
    <property type="entry name" value="type_I_hlyD"/>
    <property type="match status" value="1"/>
</dbReference>
<evidence type="ECO:0000256" key="9">
    <source>
        <dbReference type="RuleBase" id="RU365093"/>
    </source>
</evidence>
<dbReference type="EMBL" id="JACIDT010000009">
    <property type="protein sequence ID" value="MBB3927097.1"/>
    <property type="molecule type" value="Genomic_DNA"/>
</dbReference>
<keyword evidence="6 9" id="KW-0812">Transmembrane</keyword>
<dbReference type="PROSITE" id="PS00543">
    <property type="entry name" value="HLYD_FAMILY"/>
    <property type="match status" value="1"/>
</dbReference>
<dbReference type="InterPro" id="IPR010129">
    <property type="entry name" value="T1SS_HlyD"/>
</dbReference>
<evidence type="ECO:0000256" key="8">
    <source>
        <dbReference type="ARBA" id="ARBA00023136"/>
    </source>
</evidence>
<dbReference type="PANTHER" id="PTHR30386:SF26">
    <property type="entry name" value="TRANSPORT PROTEIN COMB"/>
    <property type="match status" value="1"/>
</dbReference>
<keyword evidence="3 9" id="KW-0813">Transport</keyword>
<feature type="domain" description="AprE-like beta-barrel" evidence="11">
    <location>
        <begin position="281"/>
        <end position="373"/>
    </location>
</feature>
<proteinExistence type="inferred from homology"/>
<name>A0A7W6BNZ7_9SPHN</name>
<reference evidence="12 13" key="1">
    <citation type="submission" date="2020-08" db="EMBL/GenBank/DDBJ databases">
        <title>Genomic Encyclopedia of Type Strains, Phase IV (KMG-IV): sequencing the most valuable type-strain genomes for metagenomic binning, comparative biology and taxonomic classification.</title>
        <authorList>
            <person name="Goeker M."/>
        </authorList>
    </citation>
    <scope>NUCLEOTIDE SEQUENCE [LARGE SCALE GENOMIC DNA]</scope>
    <source>
        <strain evidence="12 13">DSM 26189</strain>
    </source>
</reference>
<feature type="domain" description="Multidrug resistance protein MdtA-like barrel-sandwich hybrid" evidence="10">
    <location>
        <begin position="70"/>
        <end position="271"/>
    </location>
</feature>
<dbReference type="Gene3D" id="2.40.50.100">
    <property type="match status" value="1"/>
</dbReference>
<evidence type="ECO:0000256" key="6">
    <source>
        <dbReference type="ARBA" id="ARBA00022692"/>
    </source>
</evidence>
<keyword evidence="7 9" id="KW-1133">Transmembrane helix</keyword>
<evidence type="ECO:0000256" key="1">
    <source>
        <dbReference type="ARBA" id="ARBA00004377"/>
    </source>
</evidence>
<protein>
    <recommendedName>
        <fullName evidence="9">Membrane fusion protein (MFP) family protein</fullName>
    </recommendedName>
</protein>
<keyword evidence="13" id="KW-1185">Reference proteome</keyword>
<dbReference type="Pfam" id="PF26002">
    <property type="entry name" value="Beta-barrel_AprE"/>
    <property type="match status" value="1"/>
</dbReference>
<sequence>MSDARTLRSPLSLAAMQDRHPAWLIFSVLLLVIVVSLVIWSRFAVLEEVTTGSAQIVPSGKVQVIQSLEGGIVSAVKVQEGDLVDAGQPLIVIDPTRAASSYNEMEQRRRALIASAARLRAEASAQPLHFPPEIAKDTELVRYETDTYRVRRQAVDQATAALSASIALMRRELAITGPMSERGLVPEVDVLRLRRQINEAQMQIAERTNRYRADAGTELSKVEGELAQVSEVAAGRRDAVERTILRAPMRGTVKNVQVTTIGGVVQPGAPVMEIVPFRDVLLVEAKIRPADVAFIRPGQEATVKLAAYNYLVYGSLRGKVENISPDTLRDDRKTGEEAFYRVLVSTGRSTLVHNGKPLEIMPGMTGTVDILTGKRTVFDYFLRPILKIEEAFRER</sequence>
<dbReference type="GO" id="GO:0009306">
    <property type="term" value="P:protein secretion"/>
    <property type="evidence" value="ECO:0007669"/>
    <property type="project" value="InterPro"/>
</dbReference>
<dbReference type="AlphaFoldDB" id="A0A7W6BNZ7"/>